<dbReference type="Gene3D" id="3.80.10.10">
    <property type="entry name" value="Ribonuclease Inhibitor"/>
    <property type="match status" value="1"/>
</dbReference>
<dbReference type="InterPro" id="IPR032675">
    <property type="entry name" value="LRR_dom_sf"/>
</dbReference>
<accession>A0A814PCF2</accession>
<sequence length="587" mass="69218">MSLELLANELLLDIFEFLNVHNLFRAFHGLNTRIDQLLLIQLQKYYLDFRSIAKHDFEFFSQQHLTSINDRIISLHISEDIETPNLPELLLSHGYRISQLIHLKSLSIDSISSFDLLNQIILQCHELSYLTHLNIMIQNNHDPEENFRDFINSIWSLTKLTHCNLDIQYPYATWLLEMSAFSKSIKYLSTRNISYNEYNLSHLIKHTPQLRGLDMSSIGIFYNQYPRVTYSSLISLNMVVECALEFMKNFFQRMPNLCYLTLEINNMNLDGQALENILIKYFHNIKTFRFKMTVEFSPLEDLEEQVDQCLDSFRSHYWIAKHKLYVQCDWCPMDVNKTGLVYSIPYAFDTFNFVDGSQSKSSSPCNLNNKSRNSSKIVHYTHNKIDFSKFSILDPVEFVNIRHLKIRLPFNDIFWSHIPRLDQLISLDVKLSQNFGYSQLQTFLDRAPNLYLLRFCHLNNFSMKSFGINSRSIRRLEFFQNFQVRLKYFNSEECTILSNSSLAAQCEVLLIDVESRTDILQLINVMPNLRALSVRPKDNESNQLQSWEITENLIEWLHKNLPSNYTYSITRNFYNLARINIWISTAS</sequence>
<dbReference type="Proteomes" id="UP000663855">
    <property type="component" value="Unassembled WGS sequence"/>
</dbReference>
<comment type="caution">
    <text evidence="1">The sequence shown here is derived from an EMBL/GenBank/DDBJ whole genome shotgun (WGS) entry which is preliminary data.</text>
</comment>
<evidence type="ECO:0008006" key="3">
    <source>
        <dbReference type="Google" id="ProtNLM"/>
    </source>
</evidence>
<evidence type="ECO:0000313" key="1">
    <source>
        <dbReference type="EMBL" id="CAF1102780.1"/>
    </source>
</evidence>
<reference evidence="1" key="1">
    <citation type="submission" date="2021-02" db="EMBL/GenBank/DDBJ databases">
        <authorList>
            <person name="Nowell W R."/>
        </authorList>
    </citation>
    <scope>NUCLEOTIDE SEQUENCE</scope>
</reference>
<name>A0A814PCF2_9BILA</name>
<organism evidence="1 2">
    <name type="scientific">Rotaria magnacalcarata</name>
    <dbReference type="NCBI Taxonomy" id="392030"/>
    <lineage>
        <taxon>Eukaryota</taxon>
        <taxon>Metazoa</taxon>
        <taxon>Spiralia</taxon>
        <taxon>Gnathifera</taxon>
        <taxon>Rotifera</taxon>
        <taxon>Eurotatoria</taxon>
        <taxon>Bdelloidea</taxon>
        <taxon>Philodinida</taxon>
        <taxon>Philodinidae</taxon>
        <taxon>Rotaria</taxon>
    </lineage>
</organism>
<dbReference type="AlphaFoldDB" id="A0A814PCF2"/>
<gene>
    <name evidence="1" type="ORF">CJN711_LOCUS7236</name>
</gene>
<protein>
    <recommendedName>
        <fullName evidence="3">F-box domain-containing protein</fullName>
    </recommendedName>
</protein>
<dbReference type="EMBL" id="CAJNOV010002413">
    <property type="protein sequence ID" value="CAF1102780.1"/>
    <property type="molecule type" value="Genomic_DNA"/>
</dbReference>
<evidence type="ECO:0000313" key="2">
    <source>
        <dbReference type="Proteomes" id="UP000663855"/>
    </source>
</evidence>
<proteinExistence type="predicted"/>
<dbReference type="SUPFAM" id="SSF52047">
    <property type="entry name" value="RNI-like"/>
    <property type="match status" value="1"/>
</dbReference>